<evidence type="ECO:0000313" key="2">
    <source>
        <dbReference type="Proteomes" id="UP001164653"/>
    </source>
</evidence>
<dbReference type="EMBL" id="CP112998">
    <property type="protein sequence ID" value="WAC11527.1"/>
    <property type="molecule type" value="Genomic_DNA"/>
</dbReference>
<sequence length="198" mass="22558">MKNKYVSIALLLAAGSIMFQCKTKKDIEPEIGIETPEKIDFDKAAVLLMDTVTKDLNGRWNLAKVEYDIKYPNPTGSVTKDTTFADFAVLDIKSVSRQESARYPVVKGEVLFQGRTYPVQFRLLSNAGRLVDKKGPQAFMLFEYAFPAGTIIWEKEDLFFRDSGLVGENYSIELDPKSRKMIWKGLNRDIKEITMQKL</sequence>
<dbReference type="AlphaFoldDB" id="A0A9E8NAJ6"/>
<reference evidence="1" key="1">
    <citation type="submission" date="2022-11" db="EMBL/GenBank/DDBJ databases">
        <title>Dyadobacter pollutisoli sp. nov., isolated from plastic dumped soil.</title>
        <authorList>
            <person name="Kim J.M."/>
            <person name="Kim K.R."/>
            <person name="Lee J.K."/>
            <person name="Hao L."/>
            <person name="Jeon C.O."/>
        </authorList>
    </citation>
    <scope>NUCLEOTIDE SEQUENCE</scope>
    <source>
        <strain evidence="1">U1</strain>
    </source>
</reference>
<dbReference type="RefSeq" id="WP_244821458.1">
    <property type="nucleotide sequence ID" value="NZ_CP112998.1"/>
</dbReference>
<name>A0A9E8NAJ6_9BACT</name>
<dbReference type="KEGG" id="dpf:ON006_27825"/>
<proteinExistence type="predicted"/>
<evidence type="ECO:0000313" key="1">
    <source>
        <dbReference type="EMBL" id="WAC11527.1"/>
    </source>
</evidence>
<protein>
    <submittedName>
        <fullName evidence="1">Uncharacterized protein</fullName>
    </submittedName>
</protein>
<dbReference type="Proteomes" id="UP001164653">
    <property type="component" value="Chromosome"/>
</dbReference>
<accession>A0A9E8NAJ6</accession>
<gene>
    <name evidence="1" type="ORF">ON006_27825</name>
</gene>
<keyword evidence="2" id="KW-1185">Reference proteome</keyword>
<organism evidence="1 2">
    <name type="scientific">Dyadobacter pollutisoli</name>
    <dbReference type="NCBI Taxonomy" id="2910158"/>
    <lineage>
        <taxon>Bacteria</taxon>
        <taxon>Pseudomonadati</taxon>
        <taxon>Bacteroidota</taxon>
        <taxon>Cytophagia</taxon>
        <taxon>Cytophagales</taxon>
        <taxon>Spirosomataceae</taxon>
        <taxon>Dyadobacter</taxon>
    </lineage>
</organism>